<dbReference type="InterPro" id="IPR001353">
    <property type="entry name" value="Proteasome_sua/b"/>
</dbReference>
<dbReference type="PANTHER" id="PTHR32194:SF7">
    <property type="entry name" value="ATP-DEPENDENT PROTEASE SUBUNIT HSLV"/>
    <property type="match status" value="1"/>
</dbReference>
<dbReference type="PANTHER" id="PTHR32194">
    <property type="entry name" value="METALLOPROTEASE TLDD"/>
    <property type="match status" value="1"/>
</dbReference>
<evidence type="ECO:0000313" key="6">
    <source>
        <dbReference type="EMBL" id="KAF5830111.1"/>
    </source>
</evidence>
<dbReference type="PROSITE" id="PS51476">
    <property type="entry name" value="PROTEASOME_BETA_2"/>
    <property type="match status" value="1"/>
</dbReference>
<dbReference type="InterPro" id="IPR023333">
    <property type="entry name" value="Proteasome_suB-type"/>
</dbReference>
<dbReference type="InterPro" id="IPR022281">
    <property type="entry name" value="ATP-dep_Prtase_HsIV_su"/>
</dbReference>
<dbReference type="Proteomes" id="UP000815325">
    <property type="component" value="Unassembled WGS sequence"/>
</dbReference>
<dbReference type="CDD" id="cd01913">
    <property type="entry name" value="protease_HslV"/>
    <property type="match status" value="1"/>
</dbReference>
<keyword evidence="4" id="KW-0378">Hydrolase</keyword>
<sequence length="282" mass="29804">MSSATRAMRQGHNLLAQFALAAKRSSSCQQVASQPQGFLSTILQQQQPSTVSRDGGLSASTSSTLPGLRTFASHSYMQPHRGEYHATTILCIRKNGVVAMVGDGQVSMGSMVAKPNAKKIRRIGDTVVAGFAGSAADGLSLLERLEAKLEEHPDQLMRSAVELAKLWRQDKALRFLQAEILVADKNTTLVVSGNGDVLEPHDGVMGIGSGSPFAMAASRALMDIPGLDARTIAEKAMRIAAESCVYTNANFMVEVIGAPTEPETPSVLGAGADLNPISKAEQ</sequence>
<dbReference type="InterPro" id="IPR029055">
    <property type="entry name" value="Ntn_hydrolases_N"/>
</dbReference>
<keyword evidence="2" id="KW-0645">Protease</keyword>
<comment type="similarity">
    <text evidence="1">Belongs to the peptidase T1B family. HslV subfamily.</text>
</comment>
<dbReference type="Gene3D" id="3.60.20.10">
    <property type="entry name" value="Glutamine Phosphoribosylpyrophosphate, subunit 1, domain 1"/>
    <property type="match status" value="1"/>
</dbReference>
<organism evidence="6 7">
    <name type="scientific">Dunaliella salina</name>
    <name type="common">Green alga</name>
    <name type="synonym">Protococcus salinus</name>
    <dbReference type="NCBI Taxonomy" id="3046"/>
    <lineage>
        <taxon>Eukaryota</taxon>
        <taxon>Viridiplantae</taxon>
        <taxon>Chlorophyta</taxon>
        <taxon>core chlorophytes</taxon>
        <taxon>Chlorophyceae</taxon>
        <taxon>CS clade</taxon>
        <taxon>Chlamydomonadales</taxon>
        <taxon>Dunaliellaceae</taxon>
        <taxon>Dunaliella</taxon>
    </lineage>
</organism>
<keyword evidence="7" id="KW-1185">Reference proteome</keyword>
<gene>
    <name evidence="6" type="ORF">DUNSADRAFT_15028</name>
</gene>
<reference evidence="6" key="1">
    <citation type="submission" date="2017-08" db="EMBL/GenBank/DDBJ databases">
        <authorList>
            <person name="Polle J.E."/>
            <person name="Barry K."/>
            <person name="Cushman J."/>
            <person name="Schmutz J."/>
            <person name="Tran D."/>
            <person name="Hathwaick L.T."/>
            <person name="Yim W.C."/>
            <person name="Jenkins J."/>
            <person name="Mckie-Krisberg Z.M."/>
            <person name="Prochnik S."/>
            <person name="Lindquist E."/>
            <person name="Dockter R.B."/>
            <person name="Adam C."/>
            <person name="Molina H."/>
            <person name="Bunkerborg J."/>
            <person name="Jin E."/>
            <person name="Buchheim M."/>
            <person name="Magnuson J."/>
        </authorList>
    </citation>
    <scope>NUCLEOTIDE SEQUENCE</scope>
    <source>
        <strain evidence="6">CCAP 19/18</strain>
    </source>
</reference>
<protein>
    <submittedName>
        <fullName evidence="6">Nucleophile aminohydrolase</fullName>
    </submittedName>
</protein>
<evidence type="ECO:0000313" key="7">
    <source>
        <dbReference type="Proteomes" id="UP000815325"/>
    </source>
</evidence>
<keyword evidence="3" id="KW-0888">Threonine protease</keyword>
<dbReference type="NCBIfam" id="NF003964">
    <property type="entry name" value="PRK05456.1"/>
    <property type="match status" value="1"/>
</dbReference>
<dbReference type="NCBIfam" id="TIGR03692">
    <property type="entry name" value="ATP_dep_HslV"/>
    <property type="match status" value="1"/>
</dbReference>
<dbReference type="EMBL" id="MU070077">
    <property type="protein sequence ID" value="KAF5830111.1"/>
    <property type="molecule type" value="Genomic_DNA"/>
</dbReference>
<dbReference type="Pfam" id="PF00227">
    <property type="entry name" value="Proteasome"/>
    <property type="match status" value="1"/>
</dbReference>
<evidence type="ECO:0000256" key="1">
    <source>
        <dbReference type="ARBA" id="ARBA00006053"/>
    </source>
</evidence>
<comment type="caution">
    <text evidence="6">The sequence shown here is derived from an EMBL/GenBank/DDBJ whole genome shotgun (WGS) entry which is preliminary data.</text>
</comment>
<name>A0ABQ7G682_DUNSA</name>
<proteinExistence type="inferred from homology"/>
<evidence type="ECO:0000256" key="3">
    <source>
        <dbReference type="ARBA" id="ARBA00022698"/>
    </source>
</evidence>
<accession>A0ABQ7G682</accession>
<evidence type="ECO:0000256" key="5">
    <source>
        <dbReference type="SAM" id="MobiDB-lite"/>
    </source>
</evidence>
<evidence type="ECO:0000256" key="4">
    <source>
        <dbReference type="ARBA" id="ARBA00022801"/>
    </source>
</evidence>
<dbReference type="SUPFAM" id="SSF56235">
    <property type="entry name" value="N-terminal nucleophile aminohydrolases (Ntn hydrolases)"/>
    <property type="match status" value="1"/>
</dbReference>
<evidence type="ECO:0000256" key="2">
    <source>
        <dbReference type="ARBA" id="ARBA00022670"/>
    </source>
</evidence>
<feature type="region of interest" description="Disordered" evidence="5">
    <location>
        <begin position="262"/>
        <end position="282"/>
    </location>
</feature>